<dbReference type="InterPro" id="IPR058248">
    <property type="entry name" value="Lxx211020-like"/>
</dbReference>
<dbReference type="OrthoDB" id="9796962at2"/>
<dbReference type="SUPFAM" id="SSF110087">
    <property type="entry name" value="DR1885-like metal-binding protein"/>
    <property type="match status" value="1"/>
</dbReference>
<dbReference type="EMBL" id="QWLV01000008">
    <property type="protein sequence ID" value="RHW16593.1"/>
    <property type="molecule type" value="Genomic_DNA"/>
</dbReference>
<dbReference type="Proteomes" id="UP000266693">
    <property type="component" value="Unassembled WGS sequence"/>
</dbReference>
<dbReference type="Gene3D" id="2.60.40.1890">
    <property type="entry name" value="PCu(A)C copper chaperone"/>
    <property type="match status" value="1"/>
</dbReference>
<evidence type="ECO:0000313" key="2">
    <source>
        <dbReference type="Proteomes" id="UP000266693"/>
    </source>
</evidence>
<comment type="caution">
    <text evidence="1">The sequence shown here is derived from an EMBL/GenBank/DDBJ whole genome shotgun (WGS) entry which is preliminary data.</text>
</comment>
<dbReference type="InterPro" id="IPR007410">
    <property type="entry name" value="LpqE-like"/>
</dbReference>
<proteinExistence type="predicted"/>
<sequence length="147" mass="15453">MKPVSLLAPFALLALAGCGQEPQLRVSDGWVRLAAAPGRPAAAYFTVHGGPAPARLISVDSSVVVRAEMHETTKQDGAMRMRPIESVEIPAEGEVSFAPGGKHVMFFNVNPGIKPGSAVPMIFTFADGMRIQYSARALAAGDPPPET</sequence>
<dbReference type="InterPro" id="IPR036182">
    <property type="entry name" value="PCuAC_sf"/>
</dbReference>
<name>A0A396RQN2_9SPHN</name>
<reference evidence="1 2" key="1">
    <citation type="submission" date="2018-08" db="EMBL/GenBank/DDBJ databases">
        <title>The multiple taxonomic identification of Sphingomonas gilva.</title>
        <authorList>
            <person name="Zhu D."/>
            <person name="Zheng S."/>
        </authorList>
    </citation>
    <scope>NUCLEOTIDE SEQUENCE [LARGE SCALE GENOMIC DNA]</scope>
    <source>
        <strain evidence="1 2">ZDH117</strain>
    </source>
</reference>
<evidence type="ECO:0000313" key="1">
    <source>
        <dbReference type="EMBL" id="RHW16593.1"/>
    </source>
</evidence>
<dbReference type="PANTHER" id="PTHR36302">
    <property type="entry name" value="BLR7088 PROTEIN"/>
    <property type="match status" value="1"/>
</dbReference>
<dbReference type="Pfam" id="PF04314">
    <property type="entry name" value="PCuAC"/>
    <property type="match status" value="1"/>
</dbReference>
<dbReference type="RefSeq" id="WP_118864905.1">
    <property type="nucleotide sequence ID" value="NZ_QWLV01000008.1"/>
</dbReference>
<dbReference type="AlphaFoldDB" id="A0A396RQN2"/>
<dbReference type="PANTHER" id="PTHR36302:SF1">
    <property type="entry name" value="COPPER CHAPERONE PCU(A)C"/>
    <property type="match status" value="1"/>
</dbReference>
<gene>
    <name evidence="1" type="ORF">D1610_14450</name>
</gene>
<keyword evidence="2" id="KW-1185">Reference proteome</keyword>
<dbReference type="PROSITE" id="PS51257">
    <property type="entry name" value="PROKAR_LIPOPROTEIN"/>
    <property type="match status" value="1"/>
</dbReference>
<accession>A0A396RQN2</accession>
<organism evidence="1 2">
    <name type="scientific">Sphingomonas gilva</name>
    <dbReference type="NCBI Taxonomy" id="2305907"/>
    <lineage>
        <taxon>Bacteria</taxon>
        <taxon>Pseudomonadati</taxon>
        <taxon>Pseudomonadota</taxon>
        <taxon>Alphaproteobacteria</taxon>
        <taxon>Sphingomonadales</taxon>
        <taxon>Sphingomonadaceae</taxon>
        <taxon>Sphingomonas</taxon>
    </lineage>
</organism>
<protein>
    <submittedName>
        <fullName evidence="1">Copper chaperone PCu(A)C</fullName>
    </submittedName>
</protein>